<dbReference type="RefSeq" id="WP_203993258.1">
    <property type="nucleotide sequence ID" value="NZ_BOPG01000022.1"/>
</dbReference>
<dbReference type="Gene3D" id="1.10.630.10">
    <property type="entry name" value="Cytochrome P450"/>
    <property type="match status" value="1"/>
</dbReference>
<accession>A0A8J4E1B8</accession>
<name>A0A8J4E1B8_9ACTN</name>
<gene>
    <name evidence="3" type="ORF">Vau01_033730</name>
</gene>
<dbReference type="PANTHER" id="PTHR46696:SF6">
    <property type="entry name" value="P450, PUTATIVE (EUROFUNG)-RELATED"/>
    <property type="match status" value="1"/>
</dbReference>
<keyword evidence="2" id="KW-0349">Heme</keyword>
<keyword evidence="2" id="KW-0479">Metal-binding</keyword>
<reference evidence="3" key="1">
    <citation type="submission" date="2021-01" db="EMBL/GenBank/DDBJ databases">
        <title>Whole genome shotgun sequence of Virgisporangium aurantiacum NBRC 16421.</title>
        <authorList>
            <person name="Komaki H."/>
            <person name="Tamura T."/>
        </authorList>
    </citation>
    <scope>NUCLEOTIDE SEQUENCE</scope>
    <source>
        <strain evidence="3">NBRC 16421</strain>
    </source>
</reference>
<dbReference type="InterPro" id="IPR001128">
    <property type="entry name" value="Cyt_P450"/>
</dbReference>
<keyword evidence="2" id="KW-0503">Monooxygenase</keyword>
<dbReference type="Proteomes" id="UP000612585">
    <property type="component" value="Unassembled WGS sequence"/>
</dbReference>
<evidence type="ECO:0000256" key="1">
    <source>
        <dbReference type="ARBA" id="ARBA00010617"/>
    </source>
</evidence>
<dbReference type="EMBL" id="BOPG01000022">
    <property type="protein sequence ID" value="GIJ55857.1"/>
    <property type="molecule type" value="Genomic_DNA"/>
</dbReference>
<dbReference type="AlphaFoldDB" id="A0A8J4E1B8"/>
<comment type="caution">
    <text evidence="3">The sequence shown here is derived from an EMBL/GenBank/DDBJ whole genome shotgun (WGS) entry which is preliminary data.</text>
</comment>
<comment type="similarity">
    <text evidence="1 2">Belongs to the cytochrome P450 family.</text>
</comment>
<dbReference type="GO" id="GO:0004497">
    <property type="term" value="F:monooxygenase activity"/>
    <property type="evidence" value="ECO:0007669"/>
    <property type="project" value="UniProtKB-KW"/>
</dbReference>
<evidence type="ECO:0000256" key="2">
    <source>
        <dbReference type="RuleBase" id="RU000461"/>
    </source>
</evidence>
<dbReference type="Pfam" id="PF00067">
    <property type="entry name" value="p450"/>
    <property type="match status" value="1"/>
</dbReference>
<evidence type="ECO:0000313" key="4">
    <source>
        <dbReference type="Proteomes" id="UP000612585"/>
    </source>
</evidence>
<protein>
    <submittedName>
        <fullName evidence="3">Cytochrome P450</fullName>
    </submittedName>
</protein>
<sequence length="341" mass="36061">MSRARRRDRLVYLGSHPFLFALLSATRFAPAMRIGRTVLVHGTDGYVDGLTRVRLDRTAPGSTGGIARAAGGTDVMFDESGPEHRATRRAVGRTLAVPPVWRDVLRQRLRPLATGGTVDVVAVAVELTGVTARALLGVDADPVHLAESARRAAAEAARDHFSRRKRDSQAARELVALAGSDRGAMLAVAAVNTMVAALPRAVAWCADDHLWAAAEDDETRPALVDELLRVLAPSPLLPRVAAGDGQVAGRGVRGGDRLILVARHAAQAHHRRPSIVDPAPKSVAQLVFGAGPHACPGARLAKAQLADALTAFAAYRPVVVRAKVDRTAALPGWSTMEVRAG</sequence>
<dbReference type="SUPFAM" id="SSF48264">
    <property type="entry name" value="Cytochrome P450"/>
    <property type="match status" value="1"/>
</dbReference>
<dbReference type="PANTHER" id="PTHR46696">
    <property type="entry name" value="P450, PUTATIVE (EUROFUNG)-RELATED"/>
    <property type="match status" value="1"/>
</dbReference>
<keyword evidence="4" id="KW-1185">Reference proteome</keyword>
<dbReference type="GO" id="GO:0016705">
    <property type="term" value="F:oxidoreductase activity, acting on paired donors, with incorporation or reduction of molecular oxygen"/>
    <property type="evidence" value="ECO:0007669"/>
    <property type="project" value="InterPro"/>
</dbReference>
<evidence type="ECO:0000313" key="3">
    <source>
        <dbReference type="EMBL" id="GIJ55857.1"/>
    </source>
</evidence>
<dbReference type="PROSITE" id="PS00086">
    <property type="entry name" value="CYTOCHROME_P450"/>
    <property type="match status" value="1"/>
</dbReference>
<dbReference type="GO" id="GO:0005506">
    <property type="term" value="F:iron ion binding"/>
    <property type="evidence" value="ECO:0007669"/>
    <property type="project" value="InterPro"/>
</dbReference>
<organism evidence="3 4">
    <name type="scientific">Virgisporangium aurantiacum</name>
    <dbReference type="NCBI Taxonomy" id="175570"/>
    <lineage>
        <taxon>Bacteria</taxon>
        <taxon>Bacillati</taxon>
        <taxon>Actinomycetota</taxon>
        <taxon>Actinomycetes</taxon>
        <taxon>Micromonosporales</taxon>
        <taxon>Micromonosporaceae</taxon>
        <taxon>Virgisporangium</taxon>
    </lineage>
</organism>
<keyword evidence="2" id="KW-0408">Iron</keyword>
<proteinExistence type="inferred from homology"/>
<dbReference type="GO" id="GO:0020037">
    <property type="term" value="F:heme binding"/>
    <property type="evidence" value="ECO:0007669"/>
    <property type="project" value="InterPro"/>
</dbReference>
<dbReference type="InterPro" id="IPR017972">
    <property type="entry name" value="Cyt_P450_CS"/>
</dbReference>
<dbReference type="InterPro" id="IPR036396">
    <property type="entry name" value="Cyt_P450_sf"/>
</dbReference>
<keyword evidence="2" id="KW-0560">Oxidoreductase</keyword>